<feature type="domain" description="ABC transporter" evidence="4">
    <location>
        <begin position="3"/>
        <end position="237"/>
    </location>
</feature>
<dbReference type="RefSeq" id="WP_193182910.1">
    <property type="nucleotide sequence ID" value="NZ_JACVXA010000033.1"/>
</dbReference>
<name>A0A8J6YZQ5_9RHOB</name>
<evidence type="ECO:0000259" key="4">
    <source>
        <dbReference type="PROSITE" id="PS50893"/>
    </source>
</evidence>
<dbReference type="Proteomes" id="UP000609121">
    <property type="component" value="Unassembled WGS sequence"/>
</dbReference>
<dbReference type="Pfam" id="PF00005">
    <property type="entry name" value="ABC_tran"/>
    <property type="match status" value="1"/>
</dbReference>
<evidence type="ECO:0000313" key="6">
    <source>
        <dbReference type="Proteomes" id="UP000609121"/>
    </source>
</evidence>
<dbReference type="SMART" id="SM00382">
    <property type="entry name" value="AAA"/>
    <property type="match status" value="1"/>
</dbReference>
<evidence type="ECO:0000256" key="1">
    <source>
        <dbReference type="ARBA" id="ARBA00022448"/>
    </source>
</evidence>
<dbReference type="AlphaFoldDB" id="A0A8J6YZQ5"/>
<dbReference type="InterPro" id="IPR003593">
    <property type="entry name" value="AAA+_ATPase"/>
</dbReference>
<dbReference type="InterPro" id="IPR017871">
    <property type="entry name" value="ABC_transporter-like_CS"/>
</dbReference>
<keyword evidence="2" id="KW-0547">Nucleotide-binding</keyword>
<dbReference type="PANTHER" id="PTHR42781:SF4">
    <property type="entry name" value="SPERMIDINE_PUTRESCINE IMPORT ATP-BINDING PROTEIN POTA"/>
    <property type="match status" value="1"/>
</dbReference>
<dbReference type="GO" id="GO:0005524">
    <property type="term" value="F:ATP binding"/>
    <property type="evidence" value="ECO:0007669"/>
    <property type="project" value="UniProtKB-KW"/>
</dbReference>
<keyword evidence="1" id="KW-0813">Transport</keyword>
<dbReference type="PROSITE" id="PS00211">
    <property type="entry name" value="ABC_TRANSPORTER_1"/>
    <property type="match status" value="1"/>
</dbReference>
<dbReference type="FunFam" id="3.40.50.300:FF:000133">
    <property type="entry name" value="Spermidine/putrescine import ATP-binding protein PotA"/>
    <property type="match status" value="1"/>
</dbReference>
<dbReference type="GO" id="GO:0015847">
    <property type="term" value="P:putrescine transport"/>
    <property type="evidence" value="ECO:0007669"/>
    <property type="project" value="UniProtKB-ARBA"/>
</dbReference>
<dbReference type="SUPFAM" id="SSF52540">
    <property type="entry name" value="P-loop containing nucleoside triphosphate hydrolases"/>
    <property type="match status" value="1"/>
</dbReference>
<dbReference type="GO" id="GO:0005886">
    <property type="term" value="C:plasma membrane"/>
    <property type="evidence" value="ECO:0007669"/>
    <property type="project" value="UniProtKB-ARBA"/>
</dbReference>
<gene>
    <name evidence="5" type="ORF">ICN82_11660</name>
</gene>
<dbReference type="Gene3D" id="3.40.50.300">
    <property type="entry name" value="P-loop containing nucleotide triphosphate hydrolases"/>
    <property type="match status" value="1"/>
</dbReference>
<dbReference type="EMBL" id="JACVXA010000033">
    <property type="protein sequence ID" value="MBE3638858.1"/>
    <property type="molecule type" value="Genomic_DNA"/>
</dbReference>
<dbReference type="PROSITE" id="PS50893">
    <property type="entry name" value="ABC_TRANSPORTER_2"/>
    <property type="match status" value="1"/>
</dbReference>
<dbReference type="InterPro" id="IPR027417">
    <property type="entry name" value="P-loop_NTPase"/>
</dbReference>
<reference evidence="5" key="1">
    <citation type="submission" date="2020-09" db="EMBL/GenBank/DDBJ databases">
        <title>A novel bacterium of genus Mangrovicoccus, isolated from South China Sea.</title>
        <authorList>
            <person name="Huang H."/>
            <person name="Mo K."/>
            <person name="Hu Y."/>
        </authorList>
    </citation>
    <scope>NUCLEOTIDE SEQUENCE</scope>
    <source>
        <strain evidence="5">HB182678</strain>
    </source>
</reference>
<proteinExistence type="predicted"/>
<dbReference type="GO" id="GO:0016887">
    <property type="term" value="F:ATP hydrolysis activity"/>
    <property type="evidence" value="ECO:0007669"/>
    <property type="project" value="InterPro"/>
</dbReference>
<evidence type="ECO:0000256" key="3">
    <source>
        <dbReference type="ARBA" id="ARBA00022840"/>
    </source>
</evidence>
<evidence type="ECO:0000313" key="5">
    <source>
        <dbReference type="EMBL" id="MBE3638858.1"/>
    </source>
</evidence>
<keyword evidence="6" id="KW-1185">Reference proteome</keyword>
<accession>A0A8J6YZQ5</accession>
<comment type="caution">
    <text evidence="5">The sequence shown here is derived from an EMBL/GenBank/DDBJ whole genome shotgun (WGS) entry which is preliminary data.</text>
</comment>
<sequence length="241" mass="26333">MTFDIRNIRKSFEGTEVLKDVSMEIGTGEFVALLGPSGSGKTTLLNIVAGLQHPDSGTLSLDGEDITRLSAGARHFGMVFQSYALFRHMSVAENIGFGLKVMPRGSRPSRRQIAARVEELLEMIELPGLGERYPAQLSGGQRQRVAMARALAINPRLLLMDEPFSALDAQVRQSLRASVRDLQQKIGVAAILVTHDRAEAWALADRIAVMGEGRILQYDRPERLREAPASEAVRVLAADAS</sequence>
<dbReference type="InterPro" id="IPR003439">
    <property type="entry name" value="ABC_transporter-like_ATP-bd"/>
</dbReference>
<dbReference type="InterPro" id="IPR050093">
    <property type="entry name" value="ABC_SmlMolc_Importer"/>
</dbReference>
<dbReference type="PANTHER" id="PTHR42781">
    <property type="entry name" value="SPERMIDINE/PUTRESCINE IMPORT ATP-BINDING PROTEIN POTA"/>
    <property type="match status" value="1"/>
</dbReference>
<protein>
    <submittedName>
        <fullName evidence="5">ABC transporter ATP-binding protein</fullName>
    </submittedName>
</protein>
<organism evidence="5 6">
    <name type="scientific">Mangrovicoccus algicola</name>
    <dbReference type="NCBI Taxonomy" id="2771008"/>
    <lineage>
        <taxon>Bacteria</taxon>
        <taxon>Pseudomonadati</taxon>
        <taxon>Pseudomonadota</taxon>
        <taxon>Alphaproteobacteria</taxon>
        <taxon>Rhodobacterales</taxon>
        <taxon>Paracoccaceae</taxon>
        <taxon>Mangrovicoccus</taxon>
    </lineage>
</organism>
<evidence type="ECO:0000256" key="2">
    <source>
        <dbReference type="ARBA" id="ARBA00022741"/>
    </source>
</evidence>
<keyword evidence="3 5" id="KW-0067">ATP-binding</keyword>
<dbReference type="GO" id="GO:0032991">
    <property type="term" value="C:protein-containing complex"/>
    <property type="evidence" value="ECO:0007669"/>
    <property type="project" value="UniProtKB-ARBA"/>
</dbReference>